<evidence type="ECO:0000313" key="1">
    <source>
        <dbReference type="EMBL" id="MBT1705894.1"/>
    </source>
</evidence>
<name>A0ABS5VWV3_9BACT</name>
<dbReference type="Proteomes" id="UP000772618">
    <property type="component" value="Unassembled WGS sequence"/>
</dbReference>
<dbReference type="RefSeq" id="WP_254156235.1">
    <property type="nucleotide sequence ID" value="NZ_JAHESD010000072.1"/>
</dbReference>
<gene>
    <name evidence="1" type="ORF">KK060_21565</name>
</gene>
<accession>A0ABS5VWV3</accession>
<proteinExistence type="predicted"/>
<dbReference type="EMBL" id="JAHESD010000072">
    <property type="protein sequence ID" value="MBT1705894.1"/>
    <property type="molecule type" value="Genomic_DNA"/>
</dbReference>
<reference evidence="1 2" key="1">
    <citation type="submission" date="2021-05" db="EMBL/GenBank/DDBJ databases">
        <title>A Polyphasic approach of four new species of the genus Ohtaekwangia: Ohtaekwangia histidinii sp. nov., Ohtaekwangia cretensis sp. nov., Ohtaekwangia indiensis sp. nov., Ohtaekwangia reichenbachii sp. nov. from diverse environment.</title>
        <authorList>
            <person name="Octaviana S."/>
        </authorList>
    </citation>
    <scope>NUCLEOTIDE SEQUENCE [LARGE SCALE GENOMIC DNA]</scope>
    <source>
        <strain evidence="1 2">PWU20</strain>
    </source>
</reference>
<sequence length="185" mass="22098">MKRYLIFLFILINLRTNAQIWGDSPRDLPQDLRTETILFLKFDSVDHPTLRPAGMDKKYFERWQYHNQNLTRHNAVLRKLAAKYPFKYKIVSMFDTARYRTYGAKYMLWLNTFDAMTKGGLQASLHGAYRTMDHSPTTELGILDLTCDKQYLLSKSMSIVRSYFYQDSFRKLFYQLEKQFDVKIK</sequence>
<organism evidence="1 2">
    <name type="scientific">Chryseosolibacter indicus</name>
    <dbReference type="NCBI Taxonomy" id="2782351"/>
    <lineage>
        <taxon>Bacteria</taxon>
        <taxon>Pseudomonadati</taxon>
        <taxon>Bacteroidota</taxon>
        <taxon>Cytophagia</taxon>
        <taxon>Cytophagales</taxon>
        <taxon>Chryseotaleaceae</taxon>
        <taxon>Chryseosolibacter</taxon>
    </lineage>
</organism>
<evidence type="ECO:0000313" key="2">
    <source>
        <dbReference type="Proteomes" id="UP000772618"/>
    </source>
</evidence>
<comment type="caution">
    <text evidence="1">The sequence shown here is derived from an EMBL/GenBank/DDBJ whole genome shotgun (WGS) entry which is preliminary data.</text>
</comment>
<keyword evidence="2" id="KW-1185">Reference proteome</keyword>
<protein>
    <submittedName>
        <fullName evidence="1">Uncharacterized protein</fullName>
    </submittedName>
</protein>